<accession>A0A921R3J5</accession>
<reference evidence="3" key="2">
    <citation type="submission" date="2020-10" db="EMBL/GenBank/DDBJ databases">
        <authorList>
            <person name="Cooper E.A."/>
            <person name="Brenton Z.W."/>
            <person name="Flinn B.S."/>
            <person name="Jenkins J."/>
            <person name="Shu S."/>
            <person name="Flowers D."/>
            <person name="Luo F."/>
            <person name="Wang Y."/>
            <person name="Xia P."/>
            <person name="Barry K."/>
            <person name="Daum C."/>
            <person name="Lipzen A."/>
            <person name="Yoshinaga Y."/>
            <person name="Schmutz J."/>
            <person name="Saski C."/>
            <person name="Vermerris W."/>
            <person name="Kresovich S."/>
        </authorList>
    </citation>
    <scope>NUCLEOTIDE SEQUENCE</scope>
</reference>
<dbReference type="EMBL" id="CM027683">
    <property type="protein sequence ID" value="KAG0531831.1"/>
    <property type="molecule type" value="Genomic_DNA"/>
</dbReference>
<evidence type="ECO:0000259" key="2">
    <source>
        <dbReference type="Pfam" id="PF00646"/>
    </source>
</evidence>
<reference evidence="3" key="1">
    <citation type="journal article" date="2019" name="BMC Genomics">
        <title>A new reference genome for Sorghum bicolor reveals high levels of sequence similarity between sweet and grain genotypes: implications for the genetics of sugar metabolism.</title>
        <authorList>
            <person name="Cooper E.A."/>
            <person name="Brenton Z.W."/>
            <person name="Flinn B.S."/>
            <person name="Jenkins J."/>
            <person name="Shu S."/>
            <person name="Flowers D."/>
            <person name="Luo F."/>
            <person name="Wang Y."/>
            <person name="Xia P."/>
            <person name="Barry K."/>
            <person name="Daum C."/>
            <person name="Lipzen A."/>
            <person name="Yoshinaga Y."/>
            <person name="Schmutz J."/>
            <person name="Saski C."/>
            <person name="Vermerris W."/>
            <person name="Kresovich S."/>
        </authorList>
    </citation>
    <scope>NUCLEOTIDE SEQUENCE</scope>
</reference>
<feature type="region of interest" description="Disordered" evidence="1">
    <location>
        <begin position="1"/>
        <end position="20"/>
    </location>
</feature>
<dbReference type="Pfam" id="PF00646">
    <property type="entry name" value="F-box"/>
    <property type="match status" value="1"/>
</dbReference>
<name>A0A921R3J5_SORBI</name>
<comment type="caution">
    <text evidence="3">The sequence shown here is derived from an EMBL/GenBank/DDBJ whole genome shotgun (WGS) entry which is preliminary data.</text>
</comment>
<evidence type="ECO:0000313" key="3">
    <source>
        <dbReference type="EMBL" id="KAG0531831.1"/>
    </source>
</evidence>
<dbReference type="Proteomes" id="UP000807115">
    <property type="component" value="Chromosome 4"/>
</dbReference>
<evidence type="ECO:0000313" key="4">
    <source>
        <dbReference type="Proteomes" id="UP000807115"/>
    </source>
</evidence>
<dbReference type="PANTHER" id="PTHR34709">
    <property type="entry name" value="OS10G0396666 PROTEIN"/>
    <property type="match status" value="1"/>
</dbReference>
<evidence type="ECO:0000256" key="1">
    <source>
        <dbReference type="SAM" id="MobiDB-lite"/>
    </source>
</evidence>
<sequence length="511" mass="56356">MGTDPGAGAGAGDEAADPDRISGLPDHLLHDILIRLPGTADAARTSTLSRRWRRVWTHTPVISLDYRCEFEPASPGGRVPDRVDAALAAHAAGTGTGVVSLSLSRLEITLRFESLNHLRTDRIAAWLHVAAQHLAGELRITLPFCYHSAIADGEGLGEVLLPVCERATSISLDLSYRTLRFALPPAGAGGGVFKALATLTIRLACLHARDLEAAVSSSRCPCLKKLVIEWIRLQQDDDDGGDGDGACDLSIRSDSLEWLEISYAVRHYGRLHVHAPNLETFHACITCDLCVLAPNKLSEVRWWNSDDHAYDSSRHHLARAGHQLRRLGVGADSSGLALMRQFNTVDELDLTVNLKRGVEEYERFLKYTDTLARCNVLLVRFRMIEHGFQPAMLHLLRKCAGVPRLVVQLSDRLDGYPYPCKVSSGCPCSRLENCKTQNVVLDSLEEIVINDHGCVDHKAELVRLLCRCSTRFHKKVAITVSHSGRTDDLRNKILSICPPNNKTEITIQQCT</sequence>
<dbReference type="SUPFAM" id="SSF81383">
    <property type="entry name" value="F-box domain"/>
    <property type="match status" value="1"/>
</dbReference>
<dbReference type="InterPro" id="IPR001810">
    <property type="entry name" value="F-box_dom"/>
</dbReference>
<dbReference type="InterPro" id="IPR053781">
    <property type="entry name" value="F-box_AtFBL13-like"/>
</dbReference>
<dbReference type="PANTHER" id="PTHR34709:SF72">
    <property type="entry name" value="OS07G0130000 PROTEIN"/>
    <property type="match status" value="1"/>
</dbReference>
<feature type="compositionally biased region" description="Gly residues" evidence="1">
    <location>
        <begin position="1"/>
        <end position="11"/>
    </location>
</feature>
<gene>
    <name evidence="3" type="ORF">BDA96_04G055900</name>
</gene>
<dbReference type="InterPro" id="IPR036047">
    <property type="entry name" value="F-box-like_dom_sf"/>
</dbReference>
<feature type="domain" description="F-box" evidence="2">
    <location>
        <begin position="21"/>
        <end position="58"/>
    </location>
</feature>
<proteinExistence type="predicted"/>
<dbReference type="CDD" id="cd22160">
    <property type="entry name" value="F-box_AtFBL13-like"/>
    <property type="match status" value="1"/>
</dbReference>
<dbReference type="InterPro" id="IPR055312">
    <property type="entry name" value="FBL15-like"/>
</dbReference>
<protein>
    <recommendedName>
        <fullName evidence="2">F-box domain-containing protein</fullName>
    </recommendedName>
</protein>
<organism evidence="3 4">
    <name type="scientific">Sorghum bicolor</name>
    <name type="common">Sorghum</name>
    <name type="synonym">Sorghum vulgare</name>
    <dbReference type="NCBI Taxonomy" id="4558"/>
    <lineage>
        <taxon>Eukaryota</taxon>
        <taxon>Viridiplantae</taxon>
        <taxon>Streptophyta</taxon>
        <taxon>Embryophyta</taxon>
        <taxon>Tracheophyta</taxon>
        <taxon>Spermatophyta</taxon>
        <taxon>Magnoliopsida</taxon>
        <taxon>Liliopsida</taxon>
        <taxon>Poales</taxon>
        <taxon>Poaceae</taxon>
        <taxon>PACMAD clade</taxon>
        <taxon>Panicoideae</taxon>
        <taxon>Andropogonodae</taxon>
        <taxon>Andropogoneae</taxon>
        <taxon>Sorghinae</taxon>
        <taxon>Sorghum</taxon>
    </lineage>
</organism>
<dbReference type="AlphaFoldDB" id="A0A921R3J5"/>